<evidence type="ECO:0000313" key="3">
    <source>
        <dbReference type="Proteomes" id="UP000593561"/>
    </source>
</evidence>
<gene>
    <name evidence="2" type="ORF">Godav_006017</name>
</gene>
<dbReference type="GO" id="GO:0048046">
    <property type="term" value="C:apoplast"/>
    <property type="evidence" value="ECO:0007669"/>
    <property type="project" value="InterPro"/>
</dbReference>
<dbReference type="Proteomes" id="UP000593561">
    <property type="component" value="Unassembled WGS sequence"/>
</dbReference>
<dbReference type="AlphaFoldDB" id="A0A7J8S333"/>
<organism evidence="2 3">
    <name type="scientific">Gossypium davidsonii</name>
    <name type="common">Davidson's cotton</name>
    <name type="synonym">Gossypium klotzschianum subsp. davidsonii</name>
    <dbReference type="NCBI Taxonomy" id="34287"/>
    <lineage>
        <taxon>Eukaryota</taxon>
        <taxon>Viridiplantae</taxon>
        <taxon>Streptophyta</taxon>
        <taxon>Embryophyta</taxon>
        <taxon>Tracheophyta</taxon>
        <taxon>Spermatophyta</taxon>
        <taxon>Magnoliopsida</taxon>
        <taxon>eudicotyledons</taxon>
        <taxon>Gunneridae</taxon>
        <taxon>Pentapetalae</taxon>
        <taxon>rosids</taxon>
        <taxon>malvids</taxon>
        <taxon>Malvales</taxon>
        <taxon>Malvaceae</taxon>
        <taxon>Malvoideae</taxon>
        <taxon>Gossypium</taxon>
    </lineage>
</organism>
<reference evidence="2 3" key="1">
    <citation type="journal article" date="2019" name="Genome Biol. Evol.">
        <title>Insights into the evolution of the New World diploid cottons (Gossypium, subgenus Houzingenia) based on genome sequencing.</title>
        <authorList>
            <person name="Grover C.E."/>
            <person name="Arick M.A. 2nd"/>
            <person name="Thrash A."/>
            <person name="Conover J.L."/>
            <person name="Sanders W.S."/>
            <person name="Peterson D.G."/>
            <person name="Frelichowski J.E."/>
            <person name="Scheffler J.A."/>
            <person name="Scheffler B.E."/>
            <person name="Wendel J.F."/>
        </authorList>
    </citation>
    <scope>NUCLEOTIDE SEQUENCE [LARGE SCALE GENOMIC DNA]</scope>
    <source>
        <strain evidence="2">27</strain>
        <tissue evidence="2">Leaf</tissue>
    </source>
</reference>
<dbReference type="SUPFAM" id="SSF50685">
    <property type="entry name" value="Barwin-like endoglucanases"/>
    <property type="match status" value="2"/>
</dbReference>
<dbReference type="PROSITE" id="PS50842">
    <property type="entry name" value="EXPANSIN_EG45"/>
    <property type="match status" value="2"/>
</dbReference>
<dbReference type="InterPro" id="IPR044206">
    <property type="entry name" value="EGC1/2"/>
</dbReference>
<evidence type="ECO:0000259" key="1">
    <source>
        <dbReference type="PROSITE" id="PS50842"/>
    </source>
</evidence>
<evidence type="ECO:0000313" key="2">
    <source>
        <dbReference type="EMBL" id="MBA0620263.1"/>
    </source>
</evidence>
<feature type="domain" description="Expansin-like EG45" evidence="1">
    <location>
        <begin position="100"/>
        <end position="182"/>
    </location>
</feature>
<dbReference type="InterPro" id="IPR007112">
    <property type="entry name" value="Expansin/allergen_DPBB_dom"/>
</dbReference>
<sequence length="182" mass="19965">MIVVASDALWKNRAVCGKKFTVKCTEPRNGVPHPCTGKSVTMKVIDQCPGCPSTMDLWPSKLLPSQLRTIKINCDASWTSESRWAAIAAVVRDCIGKDQGKMIVAFGDALWDNGTVCGKMFTMTCTRHRNPIPHQCTGKTVTIKIVDQCLGFPSTIDLSREAFAIITNPVASIINVDYKQYA</sequence>
<dbReference type="Pfam" id="PF03330">
    <property type="entry name" value="DPBB_1"/>
    <property type="match status" value="1"/>
</dbReference>
<dbReference type="Gene3D" id="2.40.40.10">
    <property type="entry name" value="RlpA-like domain"/>
    <property type="match status" value="2"/>
</dbReference>
<comment type="caution">
    <text evidence="2">The sequence shown here is derived from an EMBL/GenBank/DDBJ whole genome shotgun (WGS) entry which is preliminary data.</text>
</comment>
<dbReference type="CDD" id="cd22269">
    <property type="entry name" value="DPBB_EG45-like"/>
    <property type="match status" value="2"/>
</dbReference>
<dbReference type="PANTHER" id="PTHR47295:SF2">
    <property type="entry name" value="EG45-LIKE DOMAIN CONTAINING PROTEIN 1-RELATED"/>
    <property type="match status" value="1"/>
</dbReference>
<keyword evidence="3" id="KW-1185">Reference proteome</keyword>
<protein>
    <recommendedName>
        <fullName evidence="1">Expansin-like EG45 domain-containing protein</fullName>
    </recommendedName>
</protein>
<proteinExistence type="predicted"/>
<dbReference type="EMBL" id="JABFAC010000008">
    <property type="protein sequence ID" value="MBA0620263.1"/>
    <property type="molecule type" value="Genomic_DNA"/>
</dbReference>
<dbReference type="InterPro" id="IPR009009">
    <property type="entry name" value="RlpA-like_DPBB"/>
</dbReference>
<name>A0A7J8S333_GOSDV</name>
<dbReference type="GO" id="GO:0009627">
    <property type="term" value="P:systemic acquired resistance"/>
    <property type="evidence" value="ECO:0007669"/>
    <property type="project" value="InterPro"/>
</dbReference>
<feature type="domain" description="Expansin-like EG45" evidence="1">
    <location>
        <begin position="1"/>
        <end position="51"/>
    </location>
</feature>
<dbReference type="PANTHER" id="PTHR47295">
    <property type="entry name" value="EG45-LIKE DOMAIN CONTAINING PROTEIN 1-RELATED"/>
    <property type="match status" value="1"/>
</dbReference>
<dbReference type="InterPro" id="IPR036908">
    <property type="entry name" value="RlpA-like_sf"/>
</dbReference>
<accession>A0A7J8S333</accession>